<keyword evidence="2" id="KW-1185">Reference proteome</keyword>
<evidence type="ECO:0000313" key="1">
    <source>
        <dbReference type="EMBL" id="KAH3778991.1"/>
    </source>
</evidence>
<organism evidence="1 2">
    <name type="scientific">Dreissena polymorpha</name>
    <name type="common">Zebra mussel</name>
    <name type="synonym">Mytilus polymorpha</name>
    <dbReference type="NCBI Taxonomy" id="45954"/>
    <lineage>
        <taxon>Eukaryota</taxon>
        <taxon>Metazoa</taxon>
        <taxon>Spiralia</taxon>
        <taxon>Lophotrochozoa</taxon>
        <taxon>Mollusca</taxon>
        <taxon>Bivalvia</taxon>
        <taxon>Autobranchia</taxon>
        <taxon>Heteroconchia</taxon>
        <taxon>Euheterodonta</taxon>
        <taxon>Imparidentia</taxon>
        <taxon>Neoheterodontei</taxon>
        <taxon>Myida</taxon>
        <taxon>Dreissenoidea</taxon>
        <taxon>Dreissenidae</taxon>
        <taxon>Dreissena</taxon>
    </lineage>
</organism>
<dbReference type="AlphaFoldDB" id="A0A9D4EI60"/>
<dbReference type="Proteomes" id="UP000828390">
    <property type="component" value="Unassembled WGS sequence"/>
</dbReference>
<sequence>MTERDMSKLRNFAASKTACTANTVPAIPCPPGVVLCEANFAQLVFAVENEKNQNGTETSSIIFTLI</sequence>
<gene>
    <name evidence="1" type="ORF">DPMN_180470</name>
</gene>
<accession>A0A9D4EI60</accession>
<reference evidence="1" key="2">
    <citation type="submission" date="2020-11" db="EMBL/GenBank/DDBJ databases">
        <authorList>
            <person name="McCartney M.A."/>
            <person name="Auch B."/>
            <person name="Kono T."/>
            <person name="Mallez S."/>
            <person name="Becker A."/>
            <person name="Gohl D.M."/>
            <person name="Silverstein K.A.T."/>
            <person name="Koren S."/>
            <person name="Bechman K.B."/>
            <person name="Herman A."/>
            <person name="Abrahante J.E."/>
            <person name="Garbe J."/>
        </authorList>
    </citation>
    <scope>NUCLEOTIDE SEQUENCE</scope>
    <source>
        <strain evidence="1">Duluth1</strain>
        <tissue evidence="1">Whole animal</tissue>
    </source>
</reference>
<name>A0A9D4EI60_DREPO</name>
<proteinExistence type="predicted"/>
<protein>
    <submittedName>
        <fullName evidence="1">Uncharacterized protein</fullName>
    </submittedName>
</protein>
<dbReference type="EMBL" id="JAIWYP010000009">
    <property type="protein sequence ID" value="KAH3778991.1"/>
    <property type="molecule type" value="Genomic_DNA"/>
</dbReference>
<comment type="caution">
    <text evidence="1">The sequence shown here is derived from an EMBL/GenBank/DDBJ whole genome shotgun (WGS) entry which is preliminary data.</text>
</comment>
<reference evidence="1" key="1">
    <citation type="journal article" date="2019" name="bioRxiv">
        <title>The Genome of the Zebra Mussel, Dreissena polymorpha: A Resource for Invasive Species Research.</title>
        <authorList>
            <person name="McCartney M.A."/>
            <person name="Auch B."/>
            <person name="Kono T."/>
            <person name="Mallez S."/>
            <person name="Zhang Y."/>
            <person name="Obille A."/>
            <person name="Becker A."/>
            <person name="Abrahante J.E."/>
            <person name="Garbe J."/>
            <person name="Badalamenti J.P."/>
            <person name="Herman A."/>
            <person name="Mangelson H."/>
            <person name="Liachko I."/>
            <person name="Sullivan S."/>
            <person name="Sone E.D."/>
            <person name="Koren S."/>
            <person name="Silverstein K.A.T."/>
            <person name="Beckman K.B."/>
            <person name="Gohl D.M."/>
        </authorList>
    </citation>
    <scope>NUCLEOTIDE SEQUENCE</scope>
    <source>
        <strain evidence="1">Duluth1</strain>
        <tissue evidence="1">Whole animal</tissue>
    </source>
</reference>
<evidence type="ECO:0000313" key="2">
    <source>
        <dbReference type="Proteomes" id="UP000828390"/>
    </source>
</evidence>